<dbReference type="PROSITE" id="PS51257">
    <property type="entry name" value="PROKAR_LIPOPROTEIN"/>
    <property type="match status" value="1"/>
</dbReference>
<dbReference type="EMBL" id="VCYH01000010">
    <property type="protein sequence ID" value="MDN7025801.1"/>
    <property type="molecule type" value="Genomic_DNA"/>
</dbReference>
<evidence type="ECO:0000256" key="1">
    <source>
        <dbReference type="SAM" id="MobiDB-lite"/>
    </source>
</evidence>
<keyword evidence="3" id="KW-1185">Reference proteome</keyword>
<accession>A0ABT8MD31</accession>
<evidence type="ECO:0000313" key="3">
    <source>
        <dbReference type="Proteomes" id="UP001168338"/>
    </source>
</evidence>
<proteinExistence type="predicted"/>
<comment type="caution">
    <text evidence="2">The sequence shown here is derived from an EMBL/GenBank/DDBJ whole genome shotgun (WGS) entry which is preliminary data.</text>
</comment>
<gene>
    <name evidence="2" type="ORF">FGU65_13085</name>
</gene>
<dbReference type="RefSeq" id="WP_301664993.1">
    <property type="nucleotide sequence ID" value="NZ_VCYH01000010.1"/>
</dbReference>
<reference evidence="2" key="1">
    <citation type="submission" date="2019-05" db="EMBL/GenBank/DDBJ databases">
        <title>Methanoculleus sp. FWC-SCC1, a methanogenic archaeon isolated from deep marine cold seep.</title>
        <authorList>
            <person name="Chen Y.-W."/>
            <person name="Chen S.-C."/>
            <person name="Teng N.-H."/>
            <person name="Lai M.-C."/>
        </authorList>
    </citation>
    <scope>NUCLEOTIDE SEQUENCE</scope>
    <source>
        <strain evidence="2">FWC-SCC1</strain>
    </source>
</reference>
<protein>
    <recommendedName>
        <fullName evidence="4">Bacterial spore germination immunoglobulin-like domain-containing protein</fullName>
    </recommendedName>
</protein>
<dbReference type="Proteomes" id="UP001168338">
    <property type="component" value="Unassembled WGS sequence"/>
</dbReference>
<feature type="region of interest" description="Disordered" evidence="1">
    <location>
        <begin position="29"/>
        <end position="62"/>
    </location>
</feature>
<name>A0ABT8MD31_9EURY</name>
<sequence>MHRAILRLSLFLLVFAALLIAGCTDDGATTGPQTAATTLPTTLPTTEPTEQATTLQTPVPSPITPYTPEYQAGDLLASPGGAERRLITAVNTTDGTYRLESVLGSGDDAYVPYGNGSRGTWTYARAFDGSGVVQERIVMQIPVKDATGDVTGGLIYDTPAAMRPVDPSPQLLTGEVDYVLAITYTGEVRIYAELDGISPSEWTATIDGYEAFPLGTGRGAYVTVKKAAPVSGVLHATLVADGVVVDESENDSPRALLSLSFTTQ</sequence>
<evidence type="ECO:0000313" key="2">
    <source>
        <dbReference type="EMBL" id="MDN7025801.1"/>
    </source>
</evidence>
<evidence type="ECO:0008006" key="4">
    <source>
        <dbReference type="Google" id="ProtNLM"/>
    </source>
</evidence>
<feature type="compositionally biased region" description="Low complexity" evidence="1">
    <location>
        <begin position="29"/>
        <end position="58"/>
    </location>
</feature>
<organism evidence="2 3">
    <name type="scientific">Methanoculleus frigidifontis</name>
    <dbReference type="NCBI Taxonomy" id="2584085"/>
    <lineage>
        <taxon>Archaea</taxon>
        <taxon>Methanobacteriati</taxon>
        <taxon>Methanobacteriota</taxon>
        <taxon>Stenosarchaea group</taxon>
        <taxon>Methanomicrobia</taxon>
        <taxon>Methanomicrobiales</taxon>
        <taxon>Methanomicrobiaceae</taxon>
        <taxon>Methanoculleus</taxon>
    </lineage>
</organism>